<dbReference type="EMBL" id="JANPWB010000005">
    <property type="protein sequence ID" value="KAJ1183260.1"/>
    <property type="molecule type" value="Genomic_DNA"/>
</dbReference>
<organism evidence="2 3">
    <name type="scientific">Pleurodeles waltl</name>
    <name type="common">Iberian ribbed newt</name>
    <dbReference type="NCBI Taxonomy" id="8319"/>
    <lineage>
        <taxon>Eukaryota</taxon>
        <taxon>Metazoa</taxon>
        <taxon>Chordata</taxon>
        <taxon>Craniata</taxon>
        <taxon>Vertebrata</taxon>
        <taxon>Euteleostomi</taxon>
        <taxon>Amphibia</taxon>
        <taxon>Batrachia</taxon>
        <taxon>Caudata</taxon>
        <taxon>Salamandroidea</taxon>
        <taxon>Salamandridae</taxon>
        <taxon>Pleurodelinae</taxon>
        <taxon>Pleurodeles</taxon>
    </lineage>
</organism>
<comment type="caution">
    <text evidence="2">The sequence shown here is derived from an EMBL/GenBank/DDBJ whole genome shotgun (WGS) entry which is preliminary data.</text>
</comment>
<sequence>MQADPPSLLVSLRHVRLSLLHLPPPSAQPEAAEELQRRHLENTGRGMNQASPGGVRGPGGLPPARGGSCTGRRYLLRLRALRAASGRYGPPPGATGRGRRYKGCCCARSRPQEPQEPRQHQDRAPLVAQNEAARHGARKWAGAPGFLKALPGVPLVLGRRSPHPAAPRSAPPHPAARPTARTSVWRSHEPPEHRPRAHSVSRSIMAAVTSPQPERPRCAPIAHARLTVMHSSLLVEKCCIHSPAGCAFQHPATGHLHFLLYDQYWPADASSSSSHEYMFKQKLEETTLHLN</sequence>
<proteinExistence type="predicted"/>
<feature type="region of interest" description="Disordered" evidence="1">
    <location>
        <begin position="44"/>
        <end position="68"/>
    </location>
</feature>
<evidence type="ECO:0000313" key="2">
    <source>
        <dbReference type="EMBL" id="KAJ1183260.1"/>
    </source>
</evidence>
<dbReference type="Proteomes" id="UP001066276">
    <property type="component" value="Chromosome 3_1"/>
</dbReference>
<evidence type="ECO:0000313" key="3">
    <source>
        <dbReference type="Proteomes" id="UP001066276"/>
    </source>
</evidence>
<feature type="region of interest" description="Disordered" evidence="1">
    <location>
        <begin position="159"/>
        <end position="201"/>
    </location>
</feature>
<reference evidence="2" key="1">
    <citation type="journal article" date="2022" name="bioRxiv">
        <title>Sequencing and chromosome-scale assembly of the giantPleurodeles waltlgenome.</title>
        <authorList>
            <person name="Brown T."/>
            <person name="Elewa A."/>
            <person name="Iarovenko S."/>
            <person name="Subramanian E."/>
            <person name="Araus A.J."/>
            <person name="Petzold A."/>
            <person name="Susuki M."/>
            <person name="Suzuki K.-i.T."/>
            <person name="Hayashi T."/>
            <person name="Toyoda A."/>
            <person name="Oliveira C."/>
            <person name="Osipova E."/>
            <person name="Leigh N.D."/>
            <person name="Simon A."/>
            <person name="Yun M.H."/>
        </authorList>
    </citation>
    <scope>NUCLEOTIDE SEQUENCE</scope>
    <source>
        <strain evidence="2">20211129_DDA</strain>
        <tissue evidence="2">Liver</tissue>
    </source>
</reference>
<protein>
    <submittedName>
        <fullName evidence="2">Uncharacterized protein</fullName>
    </submittedName>
</protein>
<dbReference type="AlphaFoldDB" id="A0AAV7U384"/>
<keyword evidence="3" id="KW-1185">Reference proteome</keyword>
<gene>
    <name evidence="2" type="ORF">NDU88_000085</name>
</gene>
<accession>A0AAV7U384</accession>
<name>A0AAV7U384_PLEWA</name>
<evidence type="ECO:0000256" key="1">
    <source>
        <dbReference type="SAM" id="MobiDB-lite"/>
    </source>
</evidence>